<dbReference type="PANTHER" id="PTHR43335">
    <property type="entry name" value="ABC TRANSPORTER, ATP-BINDING PROTEIN"/>
    <property type="match status" value="1"/>
</dbReference>
<dbReference type="InterPro" id="IPR003439">
    <property type="entry name" value="ABC_transporter-like_ATP-bd"/>
</dbReference>
<dbReference type="SUPFAM" id="SSF52540">
    <property type="entry name" value="P-loop containing nucleoside triphosphate hydrolases"/>
    <property type="match status" value="1"/>
</dbReference>
<dbReference type="PROSITE" id="PS50893">
    <property type="entry name" value="ABC_TRANSPORTER_2"/>
    <property type="match status" value="1"/>
</dbReference>
<keyword evidence="7" id="KW-1185">Reference proteome</keyword>
<dbReference type="InterPro" id="IPR027417">
    <property type="entry name" value="P-loop_NTPase"/>
</dbReference>
<keyword evidence="4 6" id="KW-0067">ATP-binding</keyword>
<sequence>MIEVRELTKRYGDKTAVDRLSFSVKPGQVTGFLGPNGAGKSTTMRVIIGLDAPTSGSAMVNGRRYARHAAPLQEIGSLLEARSVHPGRTAFAHLMALARTHGIPRRRVDEVIDLAGLHSVAHKRAGAFSLGMGQRLGIAAALLGDPEIVMLDEPVNGLDPEGVLWVRQLLAGLAAEGRTVMLSSHLMSETALIADHLVVVGRGRLLADTTVDGLIQEVGGRGVKVATTEPEQLRSLLSGPGVSVTSSTAEELVVLGVDARGIGAIAAQHGIPLYELTPQTVSLEEAFMDITSDAVEYHSVPADTAARRAA</sequence>
<accession>A0A2N9BDE6</accession>
<evidence type="ECO:0000256" key="2">
    <source>
        <dbReference type="ARBA" id="ARBA00022448"/>
    </source>
</evidence>
<comment type="similarity">
    <text evidence="1">Belongs to the ABC transporter superfamily.</text>
</comment>
<evidence type="ECO:0000259" key="5">
    <source>
        <dbReference type="PROSITE" id="PS50893"/>
    </source>
</evidence>
<evidence type="ECO:0000256" key="3">
    <source>
        <dbReference type="ARBA" id="ARBA00022741"/>
    </source>
</evidence>
<name>A0A2N9BDE6_STRCX</name>
<organism evidence="6 7">
    <name type="scientific">Streptomyces chartreusis NRRL 3882</name>
    <dbReference type="NCBI Taxonomy" id="1079985"/>
    <lineage>
        <taxon>Bacteria</taxon>
        <taxon>Bacillati</taxon>
        <taxon>Actinomycetota</taxon>
        <taxon>Actinomycetes</taxon>
        <taxon>Kitasatosporales</taxon>
        <taxon>Streptomycetaceae</taxon>
        <taxon>Streptomyces</taxon>
    </lineage>
</organism>
<dbReference type="Gene3D" id="3.40.50.300">
    <property type="entry name" value="P-loop containing nucleotide triphosphate hydrolases"/>
    <property type="match status" value="1"/>
</dbReference>
<keyword evidence="3" id="KW-0547">Nucleotide-binding</keyword>
<dbReference type="SMART" id="SM00382">
    <property type="entry name" value="AAA"/>
    <property type="match status" value="1"/>
</dbReference>
<evidence type="ECO:0000256" key="1">
    <source>
        <dbReference type="ARBA" id="ARBA00005417"/>
    </source>
</evidence>
<keyword evidence="2" id="KW-0813">Transport</keyword>
<feature type="domain" description="ABC transporter" evidence="5">
    <location>
        <begin position="2"/>
        <end position="227"/>
    </location>
</feature>
<gene>
    <name evidence="6" type="primary">ybhF_6</name>
    <name evidence="6" type="ORF">SCNRRL3882_4815</name>
</gene>
<dbReference type="RefSeq" id="WP_029180797.1">
    <property type="nucleotide sequence ID" value="NZ_LT962942.1"/>
</dbReference>
<evidence type="ECO:0000313" key="7">
    <source>
        <dbReference type="Proteomes" id="UP000235464"/>
    </source>
</evidence>
<dbReference type="CDD" id="cd03268">
    <property type="entry name" value="ABC_BcrA_bacitracin_resist"/>
    <property type="match status" value="1"/>
</dbReference>
<dbReference type="PANTHER" id="PTHR43335:SF4">
    <property type="entry name" value="ABC TRANSPORTER, ATP-BINDING PROTEIN"/>
    <property type="match status" value="1"/>
</dbReference>
<proteinExistence type="inferred from homology"/>
<dbReference type="OrthoDB" id="9804819at2"/>
<dbReference type="InterPro" id="IPR003593">
    <property type="entry name" value="AAA+_ATPase"/>
</dbReference>
<evidence type="ECO:0000313" key="6">
    <source>
        <dbReference type="EMBL" id="SOR81363.1"/>
    </source>
</evidence>
<dbReference type="Pfam" id="PF00005">
    <property type="entry name" value="ABC_tran"/>
    <property type="match status" value="1"/>
</dbReference>
<evidence type="ECO:0000256" key="4">
    <source>
        <dbReference type="ARBA" id="ARBA00022840"/>
    </source>
</evidence>
<reference evidence="7" key="1">
    <citation type="submission" date="2017-11" db="EMBL/GenBank/DDBJ databases">
        <authorList>
            <person name="Wibberg D."/>
        </authorList>
    </citation>
    <scope>NUCLEOTIDE SEQUENCE [LARGE SCALE GENOMIC DNA]</scope>
</reference>
<protein>
    <submittedName>
        <fullName evidence="6">Putative ABC transporter ATP-binding protein YbhF</fullName>
    </submittedName>
</protein>
<dbReference type="GO" id="GO:0005524">
    <property type="term" value="F:ATP binding"/>
    <property type="evidence" value="ECO:0007669"/>
    <property type="project" value="UniProtKB-KW"/>
</dbReference>
<dbReference type="AlphaFoldDB" id="A0A2N9BDE6"/>
<dbReference type="EMBL" id="LT963352">
    <property type="protein sequence ID" value="SOR81363.1"/>
    <property type="molecule type" value="Genomic_DNA"/>
</dbReference>
<dbReference type="GO" id="GO:0016887">
    <property type="term" value="F:ATP hydrolysis activity"/>
    <property type="evidence" value="ECO:0007669"/>
    <property type="project" value="InterPro"/>
</dbReference>
<dbReference type="Proteomes" id="UP000235464">
    <property type="component" value="Chromosome I"/>
</dbReference>